<proteinExistence type="inferred from homology"/>
<dbReference type="SUPFAM" id="SSF46934">
    <property type="entry name" value="UBA-like"/>
    <property type="match status" value="1"/>
</dbReference>
<name>A0AAE1AJC0_9GAST</name>
<dbReference type="Proteomes" id="UP001283361">
    <property type="component" value="Unassembled WGS sequence"/>
</dbReference>
<feature type="compositionally biased region" description="Polar residues" evidence="3">
    <location>
        <begin position="169"/>
        <end position="178"/>
    </location>
</feature>
<dbReference type="InterPro" id="IPR009060">
    <property type="entry name" value="UBA-like_sf"/>
</dbReference>
<protein>
    <recommendedName>
        <fullName evidence="6">Spermatogenesis-associated serine-rich protein 2</fullName>
    </recommendedName>
</protein>
<gene>
    <name evidence="4" type="ORF">RRG08_038514</name>
</gene>
<dbReference type="AlphaFoldDB" id="A0AAE1AJC0"/>
<evidence type="ECO:0000313" key="4">
    <source>
        <dbReference type="EMBL" id="KAK3787812.1"/>
    </source>
</evidence>
<feature type="region of interest" description="Disordered" evidence="3">
    <location>
        <begin position="354"/>
        <end position="530"/>
    </location>
</feature>
<feature type="compositionally biased region" description="Low complexity" evidence="3">
    <location>
        <begin position="354"/>
        <end position="365"/>
    </location>
</feature>
<reference evidence="4" key="1">
    <citation type="journal article" date="2023" name="G3 (Bethesda)">
        <title>A reference genome for the long-term kleptoplast-retaining sea slug Elysia crispata morphotype clarki.</title>
        <authorList>
            <person name="Eastman K.E."/>
            <person name="Pendleton A.L."/>
            <person name="Shaikh M.A."/>
            <person name="Suttiyut T."/>
            <person name="Ogas R."/>
            <person name="Tomko P."/>
            <person name="Gavelis G."/>
            <person name="Widhalm J.R."/>
            <person name="Wisecaver J.H."/>
        </authorList>
    </citation>
    <scope>NUCLEOTIDE SEQUENCE</scope>
    <source>
        <strain evidence="4">ECLA1</strain>
    </source>
</reference>
<feature type="compositionally biased region" description="Low complexity" evidence="3">
    <location>
        <begin position="398"/>
        <end position="412"/>
    </location>
</feature>
<sequence length="530" mass="57608">MAEATHENIKEKVLAVREVVPGKSNNEVILVLQYYDYCVERTIQAYLEDGAKEALQEWNFTGTKQPNKKRKNKKKTGNSAGGGASGEKSDPVPSSSSTAIEDTKSEGALNGEAGLPNGDLPHDTDQTVVVPTTAAIVPQSNEEKSPTAAAAAPMPQRQPHSKARGNAGHQRQQLQNNSSHHDGRERTISEVSTSSGVGDGTSKRPFHGLEKAIKDLHRQTTSLERLRNLLDHEIDRSYRSVKTVFEELRQGLNNREAQLCEEMDKLKKEASEMLEMRQGKAADLRRQVDRAERMTETEVSDLRAEVKHFVSERRHDEELGRATRFVYDSDHLMDEINKFGEVVHVKSVYTARRASTSSVASSVVSHEGNAELDSPSSQEMNELQDRLKNSLKLQTTQSTGSSSFENGSSDTEFVLSKNGRRRPGNSQRGNSNRSRAADSSADVSNNGKEKHNTNHQHQGHSNSNGPSKISSSHYTSNTGSPGRGGSRPAGGRGRGGRGGGPKGQRPQSSQGAVRAEGSTQSQTGAIAVGT</sequence>
<feature type="compositionally biased region" description="Low complexity" evidence="3">
    <location>
        <begin position="461"/>
        <end position="472"/>
    </location>
</feature>
<accession>A0AAE1AJC0</accession>
<feature type="compositionally biased region" description="Basic residues" evidence="3">
    <location>
        <begin position="66"/>
        <end position="76"/>
    </location>
</feature>
<dbReference type="PANTHER" id="PTHR15623:SF11">
    <property type="entry name" value="SPERMATOGENESIS-ASSOCIATED SERINE-RICH PROTEIN 2"/>
    <property type="match status" value="1"/>
</dbReference>
<keyword evidence="5" id="KW-1185">Reference proteome</keyword>
<feature type="compositionally biased region" description="Basic and acidic residues" evidence="3">
    <location>
        <begin position="179"/>
        <end position="188"/>
    </location>
</feature>
<dbReference type="GO" id="GO:0005737">
    <property type="term" value="C:cytoplasm"/>
    <property type="evidence" value="ECO:0007669"/>
    <property type="project" value="TreeGrafter"/>
</dbReference>
<evidence type="ECO:0000256" key="2">
    <source>
        <dbReference type="SAM" id="Coils"/>
    </source>
</evidence>
<dbReference type="PANTHER" id="PTHR15623">
    <property type="entry name" value="SPERMATOGENESIS-ASSOCIATED SERINE-RICH PROTEIN 2-RELATED"/>
    <property type="match status" value="1"/>
</dbReference>
<dbReference type="InterPro" id="IPR009816">
    <property type="entry name" value="SPATS2-like"/>
</dbReference>
<evidence type="ECO:0000313" key="5">
    <source>
        <dbReference type="Proteomes" id="UP001283361"/>
    </source>
</evidence>
<organism evidence="4 5">
    <name type="scientific">Elysia crispata</name>
    <name type="common">lettuce slug</name>
    <dbReference type="NCBI Taxonomy" id="231223"/>
    <lineage>
        <taxon>Eukaryota</taxon>
        <taxon>Metazoa</taxon>
        <taxon>Spiralia</taxon>
        <taxon>Lophotrochozoa</taxon>
        <taxon>Mollusca</taxon>
        <taxon>Gastropoda</taxon>
        <taxon>Heterobranchia</taxon>
        <taxon>Euthyneura</taxon>
        <taxon>Panpulmonata</taxon>
        <taxon>Sacoglossa</taxon>
        <taxon>Placobranchoidea</taxon>
        <taxon>Plakobranchidae</taxon>
        <taxon>Elysia</taxon>
    </lineage>
</organism>
<evidence type="ECO:0008006" key="6">
    <source>
        <dbReference type="Google" id="ProtNLM"/>
    </source>
</evidence>
<feature type="region of interest" description="Disordered" evidence="3">
    <location>
        <begin position="106"/>
        <end position="125"/>
    </location>
</feature>
<feature type="region of interest" description="Disordered" evidence="3">
    <location>
        <begin position="58"/>
        <end position="101"/>
    </location>
</feature>
<comment type="caution">
    <text evidence="4">The sequence shown here is derived from an EMBL/GenBank/DDBJ whole genome shotgun (WGS) entry which is preliminary data.</text>
</comment>
<dbReference type="EMBL" id="JAWDGP010001837">
    <property type="protein sequence ID" value="KAK3787812.1"/>
    <property type="molecule type" value="Genomic_DNA"/>
</dbReference>
<evidence type="ECO:0000256" key="1">
    <source>
        <dbReference type="ARBA" id="ARBA00007105"/>
    </source>
</evidence>
<comment type="similarity">
    <text evidence="1">Belongs to the SPATS2 family.</text>
</comment>
<keyword evidence="2" id="KW-0175">Coiled coil</keyword>
<feature type="compositionally biased region" description="Gly residues" evidence="3">
    <location>
        <begin position="481"/>
        <end position="502"/>
    </location>
</feature>
<dbReference type="Pfam" id="PF07139">
    <property type="entry name" value="SPATS2-like"/>
    <property type="match status" value="1"/>
</dbReference>
<feature type="region of interest" description="Disordered" evidence="3">
    <location>
        <begin position="137"/>
        <end position="206"/>
    </location>
</feature>
<feature type="compositionally biased region" description="Low complexity" evidence="3">
    <location>
        <begin position="428"/>
        <end position="446"/>
    </location>
</feature>
<evidence type="ECO:0000256" key="3">
    <source>
        <dbReference type="SAM" id="MobiDB-lite"/>
    </source>
</evidence>
<feature type="coiled-coil region" evidence="2">
    <location>
        <begin position="209"/>
        <end position="294"/>
    </location>
</feature>